<dbReference type="OrthoDB" id="7620554at2"/>
<feature type="transmembrane region" description="Helical" evidence="1">
    <location>
        <begin position="92"/>
        <end position="111"/>
    </location>
</feature>
<name>A0A552U9E6_9SPHN</name>
<protein>
    <submittedName>
        <fullName evidence="2">Uncharacterized protein</fullName>
    </submittedName>
</protein>
<dbReference type="EMBL" id="VJWA01000002">
    <property type="protein sequence ID" value="TRW14842.1"/>
    <property type="molecule type" value="Genomic_DNA"/>
</dbReference>
<evidence type="ECO:0000256" key="1">
    <source>
        <dbReference type="SAM" id="Phobius"/>
    </source>
</evidence>
<proteinExistence type="predicted"/>
<accession>A0A552U9E6</accession>
<evidence type="ECO:0000313" key="3">
    <source>
        <dbReference type="Proteomes" id="UP000317894"/>
    </source>
</evidence>
<evidence type="ECO:0000313" key="2">
    <source>
        <dbReference type="EMBL" id="TRW14842.1"/>
    </source>
</evidence>
<gene>
    <name evidence="2" type="ORF">FMM06_14300</name>
</gene>
<keyword evidence="1" id="KW-1133">Transmembrane helix</keyword>
<keyword evidence="1" id="KW-0812">Transmembrane</keyword>
<sequence length="149" mass="15934">MTGFWRNWLMVWAASVAVFGIALMGTAFPATEGPFRTLLAWIAGQDGMAMAQSERFAWALCGAVTTGWAGTLVAALRGAWTLGDAGRPVWRLLTLSVVGWFVIDSSLSAATGFERNALSNFVLLAAYLLPVWRSGVLRGGTPDAQPALR</sequence>
<comment type="caution">
    <text evidence="2">The sequence shown here is derived from an EMBL/GenBank/DDBJ whole genome shotgun (WGS) entry which is preliminary data.</text>
</comment>
<dbReference type="RefSeq" id="WP_144335012.1">
    <property type="nucleotide sequence ID" value="NZ_VJWA01000002.1"/>
</dbReference>
<dbReference type="Proteomes" id="UP000317894">
    <property type="component" value="Unassembled WGS sequence"/>
</dbReference>
<organism evidence="2 3">
    <name type="scientific">Glacieibacterium frigidum</name>
    <dbReference type="NCBI Taxonomy" id="2593303"/>
    <lineage>
        <taxon>Bacteria</taxon>
        <taxon>Pseudomonadati</taxon>
        <taxon>Pseudomonadota</taxon>
        <taxon>Alphaproteobacteria</taxon>
        <taxon>Sphingomonadales</taxon>
        <taxon>Sphingosinicellaceae</taxon>
        <taxon>Glacieibacterium</taxon>
    </lineage>
</organism>
<keyword evidence="1" id="KW-0472">Membrane</keyword>
<feature type="transmembrane region" description="Helical" evidence="1">
    <location>
        <begin position="56"/>
        <end position="80"/>
    </location>
</feature>
<feature type="transmembrane region" description="Helical" evidence="1">
    <location>
        <begin position="7"/>
        <end position="28"/>
    </location>
</feature>
<reference evidence="2 3" key="1">
    <citation type="submission" date="2019-07" db="EMBL/GenBank/DDBJ databases">
        <title>Novel species isolated from glacier.</title>
        <authorList>
            <person name="Liu Q."/>
            <person name="Xin Y.-H."/>
        </authorList>
    </citation>
    <scope>NUCLEOTIDE SEQUENCE [LARGE SCALE GENOMIC DNA]</scope>
    <source>
        <strain evidence="2 3">LB1R16</strain>
    </source>
</reference>
<dbReference type="AlphaFoldDB" id="A0A552U9E6"/>
<keyword evidence="3" id="KW-1185">Reference proteome</keyword>